<keyword evidence="3" id="KW-1185">Reference proteome</keyword>
<evidence type="ECO:0000256" key="1">
    <source>
        <dbReference type="SAM" id="Phobius"/>
    </source>
</evidence>
<keyword evidence="1" id="KW-0472">Membrane</keyword>
<feature type="transmembrane region" description="Helical" evidence="1">
    <location>
        <begin position="300"/>
        <end position="325"/>
    </location>
</feature>
<dbReference type="STRING" id="6573.A0A210QXI4"/>
<evidence type="ECO:0008006" key="4">
    <source>
        <dbReference type="Google" id="ProtNLM"/>
    </source>
</evidence>
<reference evidence="2 3" key="1">
    <citation type="journal article" date="2017" name="Nat. Ecol. Evol.">
        <title>Scallop genome provides insights into evolution of bilaterian karyotype and development.</title>
        <authorList>
            <person name="Wang S."/>
            <person name="Zhang J."/>
            <person name="Jiao W."/>
            <person name="Li J."/>
            <person name="Xun X."/>
            <person name="Sun Y."/>
            <person name="Guo X."/>
            <person name="Huan P."/>
            <person name="Dong B."/>
            <person name="Zhang L."/>
            <person name="Hu X."/>
            <person name="Sun X."/>
            <person name="Wang J."/>
            <person name="Zhao C."/>
            <person name="Wang Y."/>
            <person name="Wang D."/>
            <person name="Huang X."/>
            <person name="Wang R."/>
            <person name="Lv J."/>
            <person name="Li Y."/>
            <person name="Zhang Z."/>
            <person name="Liu B."/>
            <person name="Lu W."/>
            <person name="Hui Y."/>
            <person name="Liang J."/>
            <person name="Zhou Z."/>
            <person name="Hou R."/>
            <person name="Li X."/>
            <person name="Liu Y."/>
            <person name="Li H."/>
            <person name="Ning X."/>
            <person name="Lin Y."/>
            <person name="Zhao L."/>
            <person name="Xing Q."/>
            <person name="Dou J."/>
            <person name="Li Y."/>
            <person name="Mao J."/>
            <person name="Guo H."/>
            <person name="Dou H."/>
            <person name="Li T."/>
            <person name="Mu C."/>
            <person name="Jiang W."/>
            <person name="Fu Q."/>
            <person name="Fu X."/>
            <person name="Miao Y."/>
            <person name="Liu J."/>
            <person name="Yu Q."/>
            <person name="Li R."/>
            <person name="Liao H."/>
            <person name="Li X."/>
            <person name="Kong Y."/>
            <person name="Jiang Z."/>
            <person name="Chourrout D."/>
            <person name="Li R."/>
            <person name="Bao Z."/>
        </authorList>
    </citation>
    <scope>NUCLEOTIDE SEQUENCE [LARGE SCALE GENOMIC DNA]</scope>
    <source>
        <strain evidence="2 3">PY_sf001</strain>
    </source>
</reference>
<comment type="caution">
    <text evidence="2">The sequence shown here is derived from an EMBL/GenBank/DDBJ whole genome shotgun (WGS) entry which is preliminary data.</text>
</comment>
<gene>
    <name evidence="2" type="ORF">KP79_PYT22933</name>
</gene>
<evidence type="ECO:0000313" key="3">
    <source>
        <dbReference type="Proteomes" id="UP000242188"/>
    </source>
</evidence>
<name>A0A210QXI4_MIZYE</name>
<dbReference type="EMBL" id="NEDP02001340">
    <property type="protein sequence ID" value="OWF53467.1"/>
    <property type="molecule type" value="Genomic_DNA"/>
</dbReference>
<proteinExistence type="predicted"/>
<dbReference type="OrthoDB" id="6407830at2759"/>
<keyword evidence="1" id="KW-1133">Transmembrane helix</keyword>
<dbReference type="Proteomes" id="UP000242188">
    <property type="component" value="Unassembled WGS sequence"/>
</dbReference>
<dbReference type="AlphaFoldDB" id="A0A210QXI4"/>
<organism evidence="2 3">
    <name type="scientific">Mizuhopecten yessoensis</name>
    <name type="common">Japanese scallop</name>
    <name type="synonym">Patinopecten yessoensis</name>
    <dbReference type="NCBI Taxonomy" id="6573"/>
    <lineage>
        <taxon>Eukaryota</taxon>
        <taxon>Metazoa</taxon>
        <taxon>Spiralia</taxon>
        <taxon>Lophotrochozoa</taxon>
        <taxon>Mollusca</taxon>
        <taxon>Bivalvia</taxon>
        <taxon>Autobranchia</taxon>
        <taxon>Pteriomorphia</taxon>
        <taxon>Pectinida</taxon>
        <taxon>Pectinoidea</taxon>
        <taxon>Pectinidae</taxon>
        <taxon>Mizuhopecten</taxon>
    </lineage>
</organism>
<protein>
    <recommendedName>
        <fullName evidence="4">ZP domain-containing protein</fullName>
    </recommendedName>
</protein>
<evidence type="ECO:0000313" key="2">
    <source>
        <dbReference type="EMBL" id="OWF53467.1"/>
    </source>
</evidence>
<keyword evidence="1" id="KW-0812">Transmembrane</keyword>
<sequence>MCTETALSLTLEGAENGGIIYIKGTGATCKQDTVNVTTELEFVFDACGIDPYAAFSVVVQKKPHYQTGNDIVVPVQCLYDFTIELSGSETVAREGVDEQGINVTVRPTATMTLYTNGLEVTAGQVDLTDLLTMSIQLGSEYIADLDLKAKYCTANTLEVIEDFCSTDTELFPNFVHPVQGVIATSFGAFRTTDLNGGVVDMVFSCTLQLCLGTCSQMDCANGESGYGRRKRFADNDEKGNRKIKSSADPDEQFVERRKKRTIDEDDIAFENMNVGAVIGVGNTLVIDETGDVTDDICIHVGLLVISGTLVVFLVIGCSVSMVSLFNKHRKGEAKKQPSKPEVTKTDVSVCTPASLSTSRFGTTSTRRFSGQFIPV</sequence>
<accession>A0A210QXI4</accession>